<comment type="caution">
    <text evidence="2">The sequence shown here is derived from an EMBL/GenBank/DDBJ whole genome shotgun (WGS) entry which is preliminary data.</text>
</comment>
<evidence type="ECO:0000313" key="2">
    <source>
        <dbReference type="EMBL" id="KAL3390534.1"/>
    </source>
</evidence>
<dbReference type="EMBL" id="JBJJXI010000117">
    <property type="protein sequence ID" value="KAL3390534.1"/>
    <property type="molecule type" value="Genomic_DNA"/>
</dbReference>
<accession>A0ABD2WCW6</accession>
<evidence type="ECO:0000313" key="3">
    <source>
        <dbReference type="Proteomes" id="UP001627154"/>
    </source>
</evidence>
<proteinExistence type="predicted"/>
<gene>
    <name evidence="2" type="ORF">TKK_014684</name>
</gene>
<feature type="region of interest" description="Disordered" evidence="1">
    <location>
        <begin position="41"/>
        <end position="80"/>
    </location>
</feature>
<keyword evidence="3" id="KW-1185">Reference proteome</keyword>
<sequence>MPSAITRDECRSLVTPRRSPKRFYTCDHERKVRKARRVNIGSLRGRKKEEDTDVGPVSSKNRPVSGVPEKSRHIHTRMYI</sequence>
<dbReference type="Proteomes" id="UP001627154">
    <property type="component" value="Unassembled WGS sequence"/>
</dbReference>
<organism evidence="2 3">
    <name type="scientific">Trichogramma kaykai</name>
    <dbReference type="NCBI Taxonomy" id="54128"/>
    <lineage>
        <taxon>Eukaryota</taxon>
        <taxon>Metazoa</taxon>
        <taxon>Ecdysozoa</taxon>
        <taxon>Arthropoda</taxon>
        <taxon>Hexapoda</taxon>
        <taxon>Insecta</taxon>
        <taxon>Pterygota</taxon>
        <taxon>Neoptera</taxon>
        <taxon>Endopterygota</taxon>
        <taxon>Hymenoptera</taxon>
        <taxon>Apocrita</taxon>
        <taxon>Proctotrupomorpha</taxon>
        <taxon>Chalcidoidea</taxon>
        <taxon>Trichogrammatidae</taxon>
        <taxon>Trichogramma</taxon>
    </lineage>
</organism>
<name>A0ABD2WCW6_9HYME</name>
<dbReference type="AlphaFoldDB" id="A0ABD2WCW6"/>
<reference evidence="2 3" key="1">
    <citation type="journal article" date="2024" name="bioRxiv">
        <title>A reference genome for Trichogramma kaykai: A tiny desert-dwelling parasitoid wasp with competing sex-ratio distorters.</title>
        <authorList>
            <person name="Culotta J."/>
            <person name="Lindsey A.R."/>
        </authorList>
    </citation>
    <scope>NUCLEOTIDE SEQUENCE [LARGE SCALE GENOMIC DNA]</scope>
    <source>
        <strain evidence="2 3">KSX58</strain>
    </source>
</reference>
<protein>
    <submittedName>
        <fullName evidence="2">Uncharacterized protein</fullName>
    </submittedName>
</protein>
<evidence type="ECO:0000256" key="1">
    <source>
        <dbReference type="SAM" id="MobiDB-lite"/>
    </source>
</evidence>